<dbReference type="AlphaFoldDB" id="A0A0H5QRU3"/>
<dbReference type="InterPro" id="IPR011010">
    <property type="entry name" value="DNA_brk_join_enz"/>
</dbReference>
<sequence>MLWADNDVPELCPIRHLLCLVHLTGIAEGFLFCSKENLTDHMRAPSRPCSFTELISYSTYQERFKSVCLKLFKRDGPFGSHSNRKTAYLLAIWGGGEEGDTMLTARHKSSNSAMKYQQDAKFLLSVAERNQRNVKQVVSKWRPIYCRDIQMGRSINASNSSRVMRLDRLATHFMMTVCGVTASLSEVLSISDIVRTTIEYRTTLSTREQLFECIDSLTDLEQKANIGTLLHRYLAELEKPDSGQINLSSTAADSNEEESGCEQGPAGGEAKRRRCGDDDLPVRHQFKNLAPYEKLEQVVKIYQTVADQRDLTSNARIFFLNVVTPIFNCLSNHFASSQSDFLIRYPIIAHSTFRAKVCTGKGTACQDN</sequence>
<organism evidence="2">
    <name type="scientific">Spongospora subterranea</name>
    <dbReference type="NCBI Taxonomy" id="70186"/>
    <lineage>
        <taxon>Eukaryota</taxon>
        <taxon>Sar</taxon>
        <taxon>Rhizaria</taxon>
        <taxon>Endomyxa</taxon>
        <taxon>Phytomyxea</taxon>
        <taxon>Plasmodiophorida</taxon>
        <taxon>Plasmodiophoridae</taxon>
        <taxon>Spongospora</taxon>
    </lineage>
</organism>
<protein>
    <submittedName>
        <fullName evidence="2">Uncharacterized protein</fullName>
    </submittedName>
</protein>
<name>A0A0H5QRU3_9EUKA</name>
<reference evidence="2" key="1">
    <citation type="submission" date="2015-04" db="EMBL/GenBank/DDBJ databases">
        <title>The genome sequence of the plant pathogenic Rhizarian Plasmodiophora brassicae reveals insights in its biotrophic life cycle and the origin of chitin synthesis.</title>
        <authorList>
            <person name="Schwelm A."/>
            <person name="Fogelqvist J."/>
            <person name="Knaust A."/>
            <person name="Julke S."/>
            <person name="Lilja T."/>
            <person name="Dhandapani V."/>
            <person name="Bonilla-Rosso G."/>
            <person name="Karlsson M."/>
            <person name="Shevchenko A."/>
            <person name="Choi S.R."/>
            <person name="Kim H.G."/>
            <person name="Park J.Y."/>
            <person name="Lim Y.P."/>
            <person name="Ludwig-Muller J."/>
            <person name="Dixelius C."/>
        </authorList>
    </citation>
    <scope>NUCLEOTIDE SEQUENCE</scope>
    <source>
        <tissue evidence="2">Potato root galls</tissue>
    </source>
</reference>
<dbReference type="EMBL" id="HACM01004306">
    <property type="protein sequence ID" value="CRZ04748.1"/>
    <property type="molecule type" value="Transcribed_RNA"/>
</dbReference>
<dbReference type="GO" id="GO:0003677">
    <property type="term" value="F:DNA binding"/>
    <property type="evidence" value="ECO:0007669"/>
    <property type="project" value="InterPro"/>
</dbReference>
<evidence type="ECO:0000313" key="2">
    <source>
        <dbReference type="EMBL" id="CRZ04748.1"/>
    </source>
</evidence>
<proteinExistence type="predicted"/>
<feature type="region of interest" description="Disordered" evidence="1">
    <location>
        <begin position="244"/>
        <end position="276"/>
    </location>
</feature>
<dbReference type="SUPFAM" id="SSF56349">
    <property type="entry name" value="DNA breaking-rejoining enzymes"/>
    <property type="match status" value="1"/>
</dbReference>
<accession>A0A0H5QRU3</accession>
<evidence type="ECO:0000256" key="1">
    <source>
        <dbReference type="SAM" id="MobiDB-lite"/>
    </source>
</evidence>
<feature type="compositionally biased region" description="Polar residues" evidence="1">
    <location>
        <begin position="244"/>
        <end position="253"/>
    </location>
</feature>